<evidence type="ECO:0000313" key="5">
    <source>
        <dbReference type="Proteomes" id="UP000032076"/>
    </source>
</evidence>
<feature type="domain" description="Pre-toxin TG" evidence="3">
    <location>
        <begin position="5"/>
        <end position="45"/>
    </location>
</feature>
<dbReference type="EMBL" id="JXLU01000147">
    <property type="protein sequence ID" value="KIO70150.1"/>
    <property type="molecule type" value="Genomic_DNA"/>
</dbReference>
<organism evidence="4 5">
    <name type="scientific">Caldibacillus thermoamylovorans</name>
    <dbReference type="NCBI Taxonomy" id="35841"/>
    <lineage>
        <taxon>Bacteria</taxon>
        <taxon>Bacillati</taxon>
        <taxon>Bacillota</taxon>
        <taxon>Bacilli</taxon>
        <taxon>Bacillales</taxon>
        <taxon>Bacillaceae</taxon>
        <taxon>Caldibacillus</taxon>
    </lineage>
</organism>
<evidence type="ECO:0000256" key="1">
    <source>
        <dbReference type="ARBA" id="ARBA00004613"/>
    </source>
</evidence>
<dbReference type="AlphaFoldDB" id="A0A0D0EP24"/>
<name>A0A0D0EP24_9BACI</name>
<evidence type="ECO:0000256" key="2">
    <source>
        <dbReference type="ARBA" id="ARBA00022525"/>
    </source>
</evidence>
<sequence>MNYGLLLEPVGWNDAQRVFSEYDPVTGEKLSFGDRVLAGGFLALSLLPPAKSTGNKSKIDIGKTDIDVLRKNGMFQKLTQLQLVRLMEKDWKI</sequence>
<dbReference type="GO" id="GO:0005576">
    <property type="term" value="C:extracellular region"/>
    <property type="evidence" value="ECO:0007669"/>
    <property type="project" value="UniProtKB-SubCell"/>
</dbReference>
<dbReference type="Proteomes" id="UP000032076">
    <property type="component" value="Unassembled WGS sequence"/>
</dbReference>
<gene>
    <name evidence="4" type="ORF">B4167_0842</name>
</gene>
<reference evidence="4 5" key="1">
    <citation type="submission" date="2015-01" db="EMBL/GenBank/DDBJ databases">
        <title>Draft Genome Sequences of Four Bacillus thermoamylovorans Strains, Isolated From Food Products.</title>
        <authorList>
            <person name="Krawcyk A.O."/>
            <person name="Berendsen E.M."/>
            <person name="Eijlander R.T."/>
            <person name="de Jong A."/>
            <person name="Wells-Bennik M."/>
            <person name="Kuipers O.P."/>
        </authorList>
    </citation>
    <scope>NUCLEOTIDE SEQUENCE [LARGE SCALE GENOMIC DNA]</scope>
    <source>
        <strain evidence="4 5">B4167</strain>
    </source>
</reference>
<protein>
    <recommendedName>
        <fullName evidence="3">Pre-toxin TG domain-containing protein</fullName>
    </recommendedName>
</protein>
<evidence type="ECO:0000259" key="3">
    <source>
        <dbReference type="Pfam" id="PF14449"/>
    </source>
</evidence>
<accession>A0A0D0EP24</accession>
<dbReference type="InterPro" id="IPR027797">
    <property type="entry name" value="PT-TG_dom"/>
</dbReference>
<keyword evidence="2" id="KW-0964">Secreted</keyword>
<evidence type="ECO:0000313" key="4">
    <source>
        <dbReference type="EMBL" id="KIO70150.1"/>
    </source>
</evidence>
<proteinExistence type="predicted"/>
<dbReference type="Pfam" id="PF14449">
    <property type="entry name" value="PT-TG"/>
    <property type="match status" value="1"/>
</dbReference>
<comment type="subcellular location">
    <subcellularLocation>
        <location evidence="1">Secreted</location>
    </subcellularLocation>
</comment>
<comment type="caution">
    <text evidence="4">The sequence shown here is derived from an EMBL/GenBank/DDBJ whole genome shotgun (WGS) entry which is preliminary data.</text>
</comment>